<evidence type="ECO:0000313" key="18">
    <source>
        <dbReference type="EMBL" id="OQV19018.1"/>
    </source>
</evidence>
<comment type="caution">
    <text evidence="18">The sequence shown here is derived from an EMBL/GenBank/DDBJ whole genome shotgun (WGS) entry which is preliminary data.</text>
</comment>
<dbReference type="PRINTS" id="PR02068">
    <property type="entry name" value="VOPPROTEIN1"/>
</dbReference>
<sequence length="130" mass="15198">MTYWAAERGSWMMSIVFPGFARKVRSVECTYRFGPDGNVAFICKSNEACCYDACCPKTEAFYNLWYFWFLTVVFTMFFSGLVYTCWQRCKMIKQHDEWMSSQMATLKLQRIVASAKGRPYFPQDFPGDAV</sequence>
<dbReference type="PANTHER" id="PTHR14971">
    <property type="entry name" value="VESICULAR, OVEREXPRESSED IN CANCER, PROSURVIVAL PROTEIN 1"/>
    <property type="match status" value="1"/>
</dbReference>
<reference evidence="19" key="1">
    <citation type="submission" date="2017-01" db="EMBL/GenBank/DDBJ databases">
        <title>Comparative genomics of anhydrobiosis in the tardigrade Hypsibius dujardini.</title>
        <authorList>
            <person name="Yoshida Y."/>
            <person name="Koutsovoulos G."/>
            <person name="Laetsch D."/>
            <person name="Stevens L."/>
            <person name="Kumar S."/>
            <person name="Horikawa D."/>
            <person name="Ishino K."/>
            <person name="Komine S."/>
            <person name="Tomita M."/>
            <person name="Blaxter M."/>
            <person name="Arakawa K."/>
        </authorList>
    </citation>
    <scope>NUCLEOTIDE SEQUENCE [LARGE SCALE GENOMIC DNA]</scope>
    <source>
        <strain evidence="19">Z151</strain>
    </source>
</reference>
<dbReference type="InterPro" id="IPR026229">
    <property type="entry name" value="VOPP1"/>
</dbReference>
<evidence type="ECO:0000256" key="5">
    <source>
        <dbReference type="ARBA" id="ARBA00022729"/>
    </source>
</evidence>
<dbReference type="OrthoDB" id="10070083at2759"/>
<evidence type="ECO:0000313" key="19">
    <source>
        <dbReference type="Proteomes" id="UP000192578"/>
    </source>
</evidence>
<evidence type="ECO:0000256" key="13">
    <source>
        <dbReference type="ARBA" id="ARBA00035628"/>
    </source>
</evidence>
<protein>
    <recommendedName>
        <fullName evidence="14">WW domain binding protein VOPP1</fullName>
    </recommendedName>
    <alternativeName>
        <fullName evidence="15">Vesicular, overexpressed in cancer, prosurvival protein 1</fullName>
    </alternativeName>
</protein>
<dbReference type="PANTHER" id="PTHR14971:SF2">
    <property type="entry name" value="VESICULAR, OVEREXPRESSED IN CANCER, PROSURVIVAL PROTEIN 1"/>
    <property type="match status" value="1"/>
</dbReference>
<keyword evidence="9 17" id="KW-0472">Membrane</keyword>
<dbReference type="GO" id="GO:0031902">
    <property type="term" value="C:late endosome membrane"/>
    <property type="evidence" value="ECO:0007669"/>
    <property type="project" value="UniProtKB-SubCell"/>
</dbReference>
<feature type="transmembrane region" description="Helical" evidence="17">
    <location>
        <begin position="65"/>
        <end position="86"/>
    </location>
</feature>
<evidence type="ECO:0000256" key="14">
    <source>
        <dbReference type="ARBA" id="ARBA00035708"/>
    </source>
</evidence>
<gene>
    <name evidence="18" type="ORF">BV898_06875</name>
</gene>
<evidence type="ECO:0000256" key="8">
    <source>
        <dbReference type="ARBA" id="ARBA00023015"/>
    </source>
</evidence>
<keyword evidence="8" id="KW-0805">Transcription regulation</keyword>
<keyword evidence="11" id="KW-0458">Lysosome</keyword>
<keyword evidence="12" id="KW-0968">Cytoplasmic vesicle</keyword>
<dbReference type="Proteomes" id="UP000192578">
    <property type="component" value="Unassembled WGS sequence"/>
</dbReference>
<evidence type="ECO:0000256" key="6">
    <source>
        <dbReference type="ARBA" id="ARBA00022753"/>
    </source>
</evidence>
<evidence type="ECO:0000256" key="15">
    <source>
        <dbReference type="ARBA" id="ARBA00035715"/>
    </source>
</evidence>
<evidence type="ECO:0000256" key="17">
    <source>
        <dbReference type="SAM" id="Phobius"/>
    </source>
</evidence>
<keyword evidence="19" id="KW-1185">Reference proteome</keyword>
<evidence type="ECO:0000256" key="11">
    <source>
        <dbReference type="ARBA" id="ARBA00023228"/>
    </source>
</evidence>
<evidence type="ECO:0000256" key="2">
    <source>
        <dbReference type="ARBA" id="ARBA00004656"/>
    </source>
</evidence>
<evidence type="ECO:0000256" key="16">
    <source>
        <dbReference type="ARBA" id="ARBA00046288"/>
    </source>
</evidence>
<keyword evidence="6" id="KW-0967">Endosome</keyword>
<accession>A0A1W0WUY0</accession>
<dbReference type="GO" id="GO:0005765">
    <property type="term" value="C:lysosomal membrane"/>
    <property type="evidence" value="ECO:0007669"/>
    <property type="project" value="UniProtKB-SubCell"/>
</dbReference>
<dbReference type="EMBL" id="MTYJ01000043">
    <property type="protein sequence ID" value="OQV19018.1"/>
    <property type="molecule type" value="Genomic_DNA"/>
</dbReference>
<keyword evidence="7 17" id="KW-1133">Transmembrane helix</keyword>
<keyword evidence="5" id="KW-0732">Signal</keyword>
<dbReference type="AlphaFoldDB" id="A0A1W0WUY0"/>
<evidence type="ECO:0000256" key="1">
    <source>
        <dbReference type="ARBA" id="ARBA00004156"/>
    </source>
</evidence>
<evidence type="ECO:0000256" key="12">
    <source>
        <dbReference type="ARBA" id="ARBA00023329"/>
    </source>
</evidence>
<comment type="subcellular location">
    <subcellularLocation>
        <location evidence="1">Cytoplasmic vesicle membrane</location>
    </subcellularLocation>
    <subcellularLocation>
        <location evidence="16">Endomembrane system</location>
        <topology evidence="16">Single-pass type I membrane protein</topology>
    </subcellularLocation>
    <subcellularLocation>
        <location evidence="13">Late endosome membrane</location>
        <topology evidence="13">Single-pass membrane protein</topology>
    </subcellularLocation>
    <subcellularLocation>
        <location evidence="2">Lysosome membrane</location>
    </subcellularLocation>
</comment>
<keyword evidence="4 17" id="KW-0812">Transmembrane</keyword>
<keyword evidence="10" id="KW-0804">Transcription</keyword>
<evidence type="ECO:0000256" key="7">
    <source>
        <dbReference type="ARBA" id="ARBA00022989"/>
    </source>
</evidence>
<evidence type="ECO:0000256" key="10">
    <source>
        <dbReference type="ARBA" id="ARBA00023163"/>
    </source>
</evidence>
<name>A0A1W0WUY0_HYPEX</name>
<organism evidence="18 19">
    <name type="scientific">Hypsibius exemplaris</name>
    <name type="common">Freshwater tardigrade</name>
    <dbReference type="NCBI Taxonomy" id="2072580"/>
    <lineage>
        <taxon>Eukaryota</taxon>
        <taxon>Metazoa</taxon>
        <taxon>Ecdysozoa</taxon>
        <taxon>Tardigrada</taxon>
        <taxon>Eutardigrada</taxon>
        <taxon>Parachela</taxon>
        <taxon>Hypsibioidea</taxon>
        <taxon>Hypsibiidae</taxon>
        <taxon>Hypsibius</taxon>
    </lineage>
</organism>
<comment type="similarity">
    <text evidence="3">Belongs to the VOPP1/ECOP family.</text>
</comment>
<proteinExistence type="inferred from homology"/>
<evidence type="ECO:0000256" key="4">
    <source>
        <dbReference type="ARBA" id="ARBA00022692"/>
    </source>
</evidence>
<evidence type="ECO:0000256" key="3">
    <source>
        <dbReference type="ARBA" id="ARBA00006655"/>
    </source>
</evidence>
<evidence type="ECO:0000256" key="9">
    <source>
        <dbReference type="ARBA" id="ARBA00023136"/>
    </source>
</evidence>